<dbReference type="InterPro" id="IPR052039">
    <property type="entry name" value="Caspase-related_regulators"/>
</dbReference>
<dbReference type="PANTHER" id="PTHR22576:SF37">
    <property type="entry name" value="MUCOSA-ASSOCIATED LYMPHOID TISSUE LYMPHOMA TRANSLOCATION PROTEIN 1"/>
    <property type="match status" value="1"/>
</dbReference>
<dbReference type="GO" id="GO:0004197">
    <property type="term" value="F:cysteine-type endopeptidase activity"/>
    <property type="evidence" value="ECO:0007669"/>
    <property type="project" value="InterPro"/>
</dbReference>
<dbReference type="InterPro" id="IPR011600">
    <property type="entry name" value="Pept_C14_caspase"/>
</dbReference>
<accession>A0A818UE20</accession>
<dbReference type="AlphaFoldDB" id="A0A818UE20"/>
<dbReference type="PANTHER" id="PTHR22576">
    <property type="entry name" value="MUCOSA ASSOCIATED LYMPHOID TISSUE LYMPHOMA TRANSLOCATION PROTEIN 1/PARACASPASE"/>
    <property type="match status" value="1"/>
</dbReference>
<comment type="caution">
    <text evidence="3">The sequence shown here is derived from an EMBL/GenBank/DDBJ whole genome shotgun (WGS) entry which is preliminary data.</text>
</comment>
<evidence type="ECO:0000313" key="3">
    <source>
        <dbReference type="EMBL" id="CAF3691958.1"/>
    </source>
</evidence>
<dbReference type="SUPFAM" id="SSF52129">
    <property type="entry name" value="Caspase-like"/>
    <property type="match status" value="1"/>
</dbReference>
<proteinExistence type="inferred from homology"/>
<dbReference type="Gene3D" id="3.40.50.1460">
    <property type="match status" value="1"/>
</dbReference>
<feature type="domain" description="Peptidase C14A caspase catalytic" evidence="2">
    <location>
        <begin position="19"/>
        <end position="236"/>
    </location>
</feature>
<dbReference type="Proteomes" id="UP000663869">
    <property type="component" value="Unassembled WGS sequence"/>
</dbReference>
<dbReference type="Pfam" id="PF00656">
    <property type="entry name" value="Peptidase_C14"/>
    <property type="match status" value="1"/>
</dbReference>
<dbReference type="SMART" id="SM00115">
    <property type="entry name" value="CASc"/>
    <property type="match status" value="1"/>
</dbReference>
<dbReference type="EMBL" id="CAJNYU010003665">
    <property type="protein sequence ID" value="CAF3691958.1"/>
    <property type="molecule type" value="Genomic_DNA"/>
</dbReference>
<dbReference type="InterPro" id="IPR029030">
    <property type="entry name" value="Caspase-like_dom_sf"/>
</dbReference>
<dbReference type="GO" id="GO:0006508">
    <property type="term" value="P:proteolysis"/>
    <property type="evidence" value="ECO:0007669"/>
    <property type="project" value="InterPro"/>
</dbReference>
<comment type="similarity">
    <text evidence="1">Belongs to the peptidase C14A family.</text>
</comment>
<protein>
    <recommendedName>
        <fullName evidence="2">Peptidase C14A caspase catalytic domain-containing protein</fullName>
    </recommendedName>
</protein>
<sequence>MTSSPVYQCKRALIIGINTYQNNSLNYCINDAKDLMTTLNRIGFKEVLLGVDCKRTKFLQMVETFAGRIKPTDLTLFYFSGHGKQYENENYLLPSDYDYDYSTRESIYLLDNAVSVQYIMKKIYHRYCPVTIFIFDCCRTNVRTKGGSDQQGLSPMHASPETLIAYACAPGAVAVDETRNGRNGYFAEHLLKHIATPNNDIEDILKIVAREVKLQTSGFQVPFRTSSLTEKVCLVTSNVQGQYDSPFLNRFEKHTIDIQTLIHERHWLLSRELYGWLENCLPNNLGSNFPLLQHLFVDYSQDQLCSLVIEACEQLNISTDDENTPEKNLQVINYCQEKLLRAASFDLPLTLSTQTSSECFLTEKTILFTIGQ</sequence>
<gene>
    <name evidence="3" type="ORF">FME351_LOCUS27123</name>
</gene>
<dbReference type="InterPro" id="IPR015917">
    <property type="entry name" value="Pept_C14A"/>
</dbReference>
<evidence type="ECO:0000259" key="2">
    <source>
        <dbReference type="SMART" id="SM00115"/>
    </source>
</evidence>
<name>A0A818UE20_9BILA</name>
<organism evidence="3 4">
    <name type="scientific">Rotaria socialis</name>
    <dbReference type="NCBI Taxonomy" id="392032"/>
    <lineage>
        <taxon>Eukaryota</taxon>
        <taxon>Metazoa</taxon>
        <taxon>Spiralia</taxon>
        <taxon>Gnathifera</taxon>
        <taxon>Rotifera</taxon>
        <taxon>Eurotatoria</taxon>
        <taxon>Bdelloidea</taxon>
        <taxon>Philodinida</taxon>
        <taxon>Philodinidae</taxon>
        <taxon>Rotaria</taxon>
    </lineage>
</organism>
<evidence type="ECO:0000313" key="4">
    <source>
        <dbReference type="Proteomes" id="UP000663869"/>
    </source>
</evidence>
<reference evidence="3" key="1">
    <citation type="submission" date="2021-02" db="EMBL/GenBank/DDBJ databases">
        <authorList>
            <person name="Nowell W R."/>
        </authorList>
    </citation>
    <scope>NUCLEOTIDE SEQUENCE</scope>
</reference>
<evidence type="ECO:0000256" key="1">
    <source>
        <dbReference type="ARBA" id="ARBA00010134"/>
    </source>
</evidence>